<feature type="binding site" evidence="7 8">
    <location>
        <position position="137"/>
    </location>
    <ligand>
        <name>S-adenosyl-L-methionine</name>
        <dbReference type="ChEBI" id="CHEBI:59789"/>
    </ligand>
</feature>
<comment type="subcellular location">
    <subcellularLocation>
        <location evidence="7">Cytoplasm</location>
    </subcellularLocation>
</comment>
<evidence type="ECO:0000256" key="5">
    <source>
        <dbReference type="ARBA" id="ARBA00022691"/>
    </source>
</evidence>
<evidence type="ECO:0000313" key="13">
    <source>
        <dbReference type="Proteomes" id="UP000317265"/>
    </source>
</evidence>
<dbReference type="CDD" id="cd02440">
    <property type="entry name" value="AdoMet_MTases"/>
    <property type="match status" value="1"/>
</dbReference>
<gene>
    <name evidence="7 11" type="primary">rsmA</name>
    <name evidence="7" type="synonym">ksgA</name>
    <name evidence="11" type="ORF">DSO09_06375</name>
    <name evidence="10" type="ORF">EF809_00890</name>
</gene>
<comment type="caution">
    <text evidence="11">The sequence shown here is derived from an EMBL/GenBank/DDBJ whole genome shotgun (WGS) entry which is preliminary data.</text>
</comment>
<evidence type="ECO:0000259" key="9">
    <source>
        <dbReference type="SMART" id="SM00650"/>
    </source>
</evidence>
<keyword evidence="1 7" id="KW-0963">Cytoplasm</keyword>
<dbReference type="GO" id="GO:0000179">
    <property type="term" value="F:rRNA (adenine-N6,N6-)-dimethyltransferase activity"/>
    <property type="evidence" value="ECO:0007669"/>
    <property type="project" value="UniProtKB-UniRule"/>
</dbReference>
<dbReference type="HAMAP" id="MF_00607">
    <property type="entry name" value="16SrRNA_methyltr_A"/>
    <property type="match status" value="1"/>
</dbReference>
<dbReference type="InterPro" id="IPR020598">
    <property type="entry name" value="rRNA_Ade_methylase_Trfase_N"/>
</dbReference>
<dbReference type="NCBIfam" id="TIGR00755">
    <property type="entry name" value="ksgA"/>
    <property type="match status" value="1"/>
</dbReference>
<feature type="binding site" evidence="7 8">
    <location>
        <position position="76"/>
    </location>
    <ligand>
        <name>S-adenosyl-L-methionine</name>
        <dbReference type="ChEBI" id="CHEBI:59789"/>
    </ligand>
</feature>
<evidence type="ECO:0000256" key="8">
    <source>
        <dbReference type="PROSITE-ProRule" id="PRU01026"/>
    </source>
</evidence>
<feature type="binding site" evidence="7 8">
    <location>
        <position position="51"/>
    </location>
    <ligand>
        <name>S-adenosyl-L-methionine</name>
        <dbReference type="ChEBI" id="CHEBI:59789"/>
    </ligand>
</feature>
<evidence type="ECO:0000256" key="6">
    <source>
        <dbReference type="ARBA" id="ARBA00022884"/>
    </source>
</evidence>
<evidence type="ECO:0000256" key="2">
    <source>
        <dbReference type="ARBA" id="ARBA00022552"/>
    </source>
</evidence>
<dbReference type="InterPro" id="IPR011530">
    <property type="entry name" value="rRNA_adenine_dimethylase"/>
</dbReference>
<evidence type="ECO:0000313" key="11">
    <source>
        <dbReference type="EMBL" id="TDA37715.1"/>
    </source>
</evidence>
<reference evidence="10 12" key="2">
    <citation type="journal article" date="2019" name="Nat. Microbiol.">
        <title>Wide diversity of methane and short-chain alkane metabolisms in uncultured archaea.</title>
        <authorList>
            <person name="Borrel G."/>
            <person name="Adam P.S."/>
            <person name="McKay L.J."/>
            <person name="Chen L.X."/>
            <person name="Sierra-Garcia I.N."/>
            <person name="Sieber C.M."/>
            <person name="Letourneur Q."/>
            <person name="Ghozlane A."/>
            <person name="Andersen G.L."/>
            <person name="Li W.J."/>
            <person name="Hallam S.J."/>
            <person name="Muyzer G."/>
            <person name="de Oliveira V.M."/>
            <person name="Inskeep W.P."/>
            <person name="Banfield J.F."/>
            <person name="Gribaldo S."/>
        </authorList>
    </citation>
    <scope>NUCLEOTIDE SEQUENCE [LARGE SCALE GENOMIC DNA]</scope>
    <source>
        <strain evidence="10">Verst-YHS</strain>
    </source>
</reference>
<keyword evidence="2 7" id="KW-0698">rRNA processing</keyword>
<dbReference type="PROSITE" id="PS01131">
    <property type="entry name" value="RRNA_A_DIMETH"/>
    <property type="match status" value="1"/>
</dbReference>
<dbReference type="PANTHER" id="PTHR11727">
    <property type="entry name" value="DIMETHYLADENOSINE TRANSFERASE"/>
    <property type="match status" value="1"/>
</dbReference>
<feature type="binding site" evidence="7 8">
    <location>
        <position position="49"/>
    </location>
    <ligand>
        <name>S-adenosyl-L-methionine</name>
        <dbReference type="ChEBI" id="CHEBI:59789"/>
    </ligand>
</feature>
<evidence type="ECO:0000256" key="4">
    <source>
        <dbReference type="ARBA" id="ARBA00022679"/>
    </source>
</evidence>
<evidence type="ECO:0000256" key="3">
    <source>
        <dbReference type="ARBA" id="ARBA00022603"/>
    </source>
</evidence>
<comment type="similarity">
    <text evidence="7">Belongs to the class I-like SAM-binding methyltransferase superfamily. rRNA adenine N(6)-methyltransferase family. RsmA subfamily.</text>
</comment>
<dbReference type="Gene3D" id="1.10.8.100">
    <property type="entry name" value="Ribosomal RNA adenine dimethylase-like, domain 2"/>
    <property type="match status" value="1"/>
</dbReference>
<dbReference type="InterPro" id="IPR020596">
    <property type="entry name" value="rRNA_Ade_Mease_Trfase_CS"/>
</dbReference>
<dbReference type="Proteomes" id="UP000316080">
    <property type="component" value="Unassembled WGS sequence"/>
</dbReference>
<dbReference type="Pfam" id="PF00398">
    <property type="entry name" value="RrnaAD"/>
    <property type="match status" value="1"/>
</dbReference>
<dbReference type="EMBL" id="RXIH01000007">
    <property type="protein sequence ID" value="RZN57406.1"/>
    <property type="molecule type" value="Genomic_DNA"/>
</dbReference>
<dbReference type="GO" id="GO:0005737">
    <property type="term" value="C:cytoplasm"/>
    <property type="evidence" value="ECO:0007669"/>
    <property type="project" value="UniProtKB-SubCell"/>
</dbReference>
<dbReference type="PANTHER" id="PTHR11727:SF7">
    <property type="entry name" value="DIMETHYLADENOSINE TRANSFERASE-RELATED"/>
    <property type="match status" value="1"/>
</dbReference>
<feature type="binding site" evidence="7 8">
    <location>
        <position position="97"/>
    </location>
    <ligand>
        <name>S-adenosyl-L-methionine</name>
        <dbReference type="ChEBI" id="CHEBI:59789"/>
    </ligand>
</feature>
<dbReference type="PROSITE" id="PS51689">
    <property type="entry name" value="SAM_RNA_A_N6_MT"/>
    <property type="match status" value="1"/>
</dbReference>
<name>A0A523B9V5_9CREN</name>
<evidence type="ECO:0000313" key="10">
    <source>
        <dbReference type="EMBL" id="RZN57406.1"/>
    </source>
</evidence>
<sequence>MLYFYKTTYIKIKSIFTRREKILEEDLLKWTLKIIREYDIKPKRRLGQNYIINKEMINSIIKAAEIKPNEVILEIGAGIGTLTLRLSKLAGKVIVIEKDKNAIKVLLKILKKERNIEIIEGDALKINFPTVDKIVSNLPFSISTPITFKILSEVDFKLAVLTYQKEVANRLLAKAGDKDYSRLSVAMSLMADIEKVGDFPPDCFYPKPKVFTTVVKIRKKKHNVDWNNLEDILKILFSQRRRKLKIALDTYCKINKMNYNELLNMIDKELLEKRVFEIKPEEFIYLCNIIKERK</sequence>
<keyword evidence="4 7" id="KW-0808">Transferase</keyword>
<dbReference type="InterPro" id="IPR023165">
    <property type="entry name" value="rRNA_Ade_diMease-like_C"/>
</dbReference>
<proteinExistence type="inferred from homology"/>
<feature type="domain" description="Ribosomal RNA adenine methylase transferase N-terminal" evidence="9">
    <location>
        <begin position="56"/>
        <end position="221"/>
    </location>
</feature>
<evidence type="ECO:0000256" key="1">
    <source>
        <dbReference type="ARBA" id="ARBA00022490"/>
    </source>
</evidence>
<protein>
    <recommendedName>
        <fullName evidence="7">Probable ribosomal RNA small subunit methyltransferase A</fullName>
        <ecNumber evidence="7">2.1.1.-</ecNumber>
    </recommendedName>
    <alternativeName>
        <fullName evidence="7">16S rRNA dimethyladenosine transferase</fullName>
    </alternativeName>
    <alternativeName>
        <fullName evidence="7">16S rRNA dimethylase</fullName>
    </alternativeName>
    <alternativeName>
        <fullName evidence="7">S-adenosylmethionine-6-N',N'-adenosyl(rRNA) dimethyltransferase</fullName>
    </alternativeName>
</protein>
<dbReference type="InterPro" id="IPR029063">
    <property type="entry name" value="SAM-dependent_MTases_sf"/>
</dbReference>
<dbReference type="AlphaFoldDB" id="A0A523B9V5"/>
<dbReference type="GO" id="GO:0003723">
    <property type="term" value="F:RNA binding"/>
    <property type="evidence" value="ECO:0007669"/>
    <property type="project" value="UniProtKB-UniRule"/>
</dbReference>
<dbReference type="SMART" id="SM00650">
    <property type="entry name" value="rADc"/>
    <property type="match status" value="1"/>
</dbReference>
<evidence type="ECO:0000313" key="12">
    <source>
        <dbReference type="Proteomes" id="UP000316080"/>
    </source>
</evidence>
<comment type="function">
    <text evidence="7">Specifically dimethylates two adjacent adenosines in the loop of a conserved hairpin near the 3'-end of 16S rRNA in the 30S particle. May play a critical role in biogenesis of 30S subunits.</text>
</comment>
<dbReference type="SUPFAM" id="SSF53335">
    <property type="entry name" value="S-adenosyl-L-methionine-dependent methyltransferases"/>
    <property type="match status" value="1"/>
</dbReference>
<reference evidence="11 13" key="1">
    <citation type="journal article" date="2019" name="Nat. Microbiol.">
        <title>Expanding anaerobic alkane metabolism in the domain of Archaea.</title>
        <authorList>
            <person name="Wang Y."/>
            <person name="Wegener G."/>
            <person name="Hou J."/>
            <person name="Wang F."/>
            <person name="Xiao X."/>
        </authorList>
    </citation>
    <scope>NUCLEOTIDE SEQUENCE [LARGE SCALE GENOMIC DNA]</scope>
    <source>
        <strain evidence="11">WYZ-LMO11</strain>
    </source>
</reference>
<keyword evidence="6 7" id="KW-0694">RNA-binding</keyword>
<keyword evidence="3 7" id="KW-0489">Methyltransferase</keyword>
<dbReference type="Proteomes" id="UP000317265">
    <property type="component" value="Unassembled WGS sequence"/>
</dbReference>
<dbReference type="EMBL" id="QNVI01000065">
    <property type="protein sequence ID" value="TDA37715.1"/>
    <property type="molecule type" value="Genomic_DNA"/>
</dbReference>
<dbReference type="Gene3D" id="3.40.50.150">
    <property type="entry name" value="Vaccinia Virus protein VP39"/>
    <property type="match status" value="1"/>
</dbReference>
<organism evidence="11 13">
    <name type="scientific">Thermoproteota archaeon</name>
    <dbReference type="NCBI Taxonomy" id="2056631"/>
    <lineage>
        <taxon>Archaea</taxon>
        <taxon>Thermoproteota</taxon>
    </lineage>
</organism>
<keyword evidence="5 7" id="KW-0949">S-adenosyl-L-methionine</keyword>
<accession>A0A523B9V5</accession>
<evidence type="ECO:0000256" key="7">
    <source>
        <dbReference type="HAMAP-Rule" id="MF_00607"/>
    </source>
</evidence>
<feature type="binding site" evidence="7 8">
    <location>
        <position position="122"/>
    </location>
    <ligand>
        <name>S-adenosyl-L-methionine</name>
        <dbReference type="ChEBI" id="CHEBI:59789"/>
    </ligand>
</feature>
<dbReference type="InterPro" id="IPR001737">
    <property type="entry name" value="KsgA/Erm"/>
</dbReference>
<dbReference type="EC" id="2.1.1.-" evidence="7"/>